<gene>
    <name evidence="1" type="ORF">T4A_9351</name>
</gene>
<evidence type="ECO:0000313" key="2">
    <source>
        <dbReference type="Proteomes" id="UP000054632"/>
    </source>
</evidence>
<comment type="caution">
    <text evidence="1">The sequence shown here is derived from an EMBL/GenBank/DDBJ whole genome shotgun (WGS) entry which is preliminary data.</text>
</comment>
<dbReference type="Proteomes" id="UP000054632">
    <property type="component" value="Unassembled WGS sequence"/>
</dbReference>
<proteinExistence type="predicted"/>
<sequence>MRYKANAEPLIYQLVFVVKRNAVIRALFIGDYLCSNGVPSASFEDVFYSDFGGHQAFQINITTTFNSSSIIALKRPLFIHRTSFAYNYFK</sequence>
<reference evidence="1 2" key="1">
    <citation type="submission" date="2015-01" db="EMBL/GenBank/DDBJ databases">
        <title>Evolution of Trichinella species and genotypes.</title>
        <authorList>
            <person name="Korhonen P.K."/>
            <person name="Edoardo P."/>
            <person name="Giuseppe L.R."/>
            <person name="Gasser R.B."/>
        </authorList>
    </citation>
    <scope>NUCLEOTIDE SEQUENCE [LARGE SCALE GENOMIC DNA]</scope>
    <source>
        <strain evidence="1">ISS13</strain>
    </source>
</reference>
<dbReference type="EMBL" id="JYDR01000257">
    <property type="protein sequence ID" value="KRY64898.1"/>
    <property type="molecule type" value="Genomic_DNA"/>
</dbReference>
<accession>A0A0V1DUV0</accession>
<protein>
    <submittedName>
        <fullName evidence="1">Uncharacterized protein</fullName>
    </submittedName>
</protein>
<evidence type="ECO:0000313" key="1">
    <source>
        <dbReference type="EMBL" id="KRY64898.1"/>
    </source>
</evidence>
<name>A0A0V1DUV0_TRIPS</name>
<organism evidence="1 2">
    <name type="scientific">Trichinella pseudospiralis</name>
    <name type="common">Parasitic roundworm</name>
    <dbReference type="NCBI Taxonomy" id="6337"/>
    <lineage>
        <taxon>Eukaryota</taxon>
        <taxon>Metazoa</taxon>
        <taxon>Ecdysozoa</taxon>
        <taxon>Nematoda</taxon>
        <taxon>Enoplea</taxon>
        <taxon>Dorylaimia</taxon>
        <taxon>Trichinellida</taxon>
        <taxon>Trichinellidae</taxon>
        <taxon>Trichinella</taxon>
    </lineage>
</organism>
<dbReference type="AlphaFoldDB" id="A0A0V1DUV0"/>